<gene>
    <name evidence="2" type="ORF">PTTT1_LOCUS43880</name>
</gene>
<organism evidence="2">
    <name type="scientific">Phaeodactylum tricornutum</name>
    <name type="common">Diatom</name>
    <dbReference type="NCBI Taxonomy" id="2850"/>
    <lineage>
        <taxon>Eukaryota</taxon>
        <taxon>Sar</taxon>
        <taxon>Stramenopiles</taxon>
        <taxon>Ochrophyta</taxon>
        <taxon>Bacillariophyta</taxon>
        <taxon>Bacillariophyceae</taxon>
        <taxon>Bacillariophycidae</taxon>
        <taxon>Naviculales</taxon>
        <taxon>Phaeodactylaceae</taxon>
        <taxon>Phaeodactylum</taxon>
    </lineage>
</organism>
<dbReference type="PANTHER" id="PTHR10742:SF410">
    <property type="entry name" value="LYSINE-SPECIFIC HISTONE DEMETHYLASE 2"/>
    <property type="match status" value="1"/>
</dbReference>
<dbReference type="GO" id="GO:0016491">
    <property type="term" value="F:oxidoreductase activity"/>
    <property type="evidence" value="ECO:0007669"/>
    <property type="project" value="InterPro"/>
</dbReference>
<name>A0A8J9TBP5_PHATR</name>
<dbReference type="EMBL" id="OU594946">
    <property type="protein sequence ID" value="CAG9290147.1"/>
    <property type="molecule type" value="Genomic_DNA"/>
</dbReference>
<evidence type="ECO:0000313" key="2">
    <source>
        <dbReference type="EMBL" id="CAG9290147.1"/>
    </source>
</evidence>
<accession>A0A8J9TBP5</accession>
<dbReference type="Gene3D" id="3.50.50.60">
    <property type="entry name" value="FAD/NAD(P)-binding domain"/>
    <property type="match status" value="2"/>
</dbReference>
<protein>
    <recommendedName>
        <fullName evidence="1">Amine oxidase domain-containing protein</fullName>
    </recommendedName>
</protein>
<reference evidence="2" key="1">
    <citation type="submission" date="2022-02" db="EMBL/GenBank/DDBJ databases">
        <authorList>
            <person name="Giguere J D."/>
        </authorList>
    </citation>
    <scope>NUCLEOTIDE SEQUENCE</scope>
    <source>
        <strain evidence="2">CCAP 1055/1</strain>
    </source>
</reference>
<dbReference type="AlphaFoldDB" id="A0A8J9TBP5"/>
<dbReference type="Pfam" id="PF13450">
    <property type="entry name" value="NAD_binding_8"/>
    <property type="match status" value="1"/>
</dbReference>
<dbReference type="SUPFAM" id="SSF54373">
    <property type="entry name" value="FAD-linked reductases, C-terminal domain"/>
    <property type="match status" value="1"/>
</dbReference>
<dbReference type="Pfam" id="PF01593">
    <property type="entry name" value="Amino_oxidase"/>
    <property type="match status" value="1"/>
</dbReference>
<dbReference type="PANTHER" id="PTHR10742">
    <property type="entry name" value="FLAVIN MONOAMINE OXIDASE"/>
    <property type="match status" value="1"/>
</dbReference>
<dbReference type="InterPro" id="IPR002937">
    <property type="entry name" value="Amino_oxidase"/>
</dbReference>
<sequence>MSSTSLTARENCDTNDVNAVEFVKVAIVGAGASGLQCAHTLIRDFGFAPSDIVILEARERVGGRLYTTMETRRGLDGTSLHFAMDHGAAWVHGTGLDWEAPLSKEDRSFPMRNPMMALLEKATPSGESVYERHLNPIFLGNPWMRPQSIAHGANQIVLYVNGQELAKDSPLISLALKRHYALLDRVSDVGNTMFEQGEGMETTIQSVKETISKIQDEPNFRSELERLSEDDMEQVLALTPFYLHMIECWYGKETSDLQLCEFVDDKLNDDNADETYTAEGDFYGPHCTLKKGMSSILEPLLRDGVNKRIRLKEEVIKISNETNTVLLNTVLGTQIRANACVLTLPAGCLKETEGRYEFFEPAMSASKLEAISHMSMGSYKKVFLTFDRIFWPKEEAFLGMIRKSSFQTSDEPPGNCMLFDNLWARNDIPCIEAVLSGSAGSWAVGKNDEIIRDHVLSFMKDAMGIADEISSYCQDCQVTRWEEDPYSRGAYSSMSLGALNRHVEELRNPEWEGRLIFSGEATVTEFAGSVHAALFSGRNSAEKVNEYCTLVEAKLCCSQLDDAADKIGFLKPSKLNW</sequence>
<evidence type="ECO:0000259" key="1">
    <source>
        <dbReference type="Pfam" id="PF01593"/>
    </source>
</evidence>
<proteinExistence type="predicted"/>
<dbReference type="Proteomes" id="UP000836788">
    <property type="component" value="Chromosome 5"/>
</dbReference>
<dbReference type="InterPro" id="IPR050281">
    <property type="entry name" value="Flavin_monoamine_oxidase"/>
</dbReference>
<dbReference type="InterPro" id="IPR036188">
    <property type="entry name" value="FAD/NAD-bd_sf"/>
</dbReference>
<feature type="domain" description="Amine oxidase" evidence="1">
    <location>
        <begin position="278"/>
        <end position="544"/>
    </location>
</feature>
<dbReference type="SUPFAM" id="SSF51905">
    <property type="entry name" value="FAD/NAD(P)-binding domain"/>
    <property type="match status" value="1"/>
</dbReference>